<name>A0A0S4KLU7_BODSA</name>
<dbReference type="InterPro" id="IPR027417">
    <property type="entry name" value="P-loop_NTPase"/>
</dbReference>
<dbReference type="Proteomes" id="UP000051952">
    <property type="component" value="Unassembled WGS sequence"/>
</dbReference>
<protein>
    <recommendedName>
        <fullName evidence="4">AAA+ ATPase domain-containing protein</fullName>
    </recommendedName>
</protein>
<accession>A0A0S4KLU7</accession>
<dbReference type="OrthoDB" id="417798at2759"/>
<evidence type="ECO:0008006" key="4">
    <source>
        <dbReference type="Google" id="ProtNLM"/>
    </source>
</evidence>
<evidence type="ECO:0000256" key="1">
    <source>
        <dbReference type="SAM" id="MobiDB-lite"/>
    </source>
</evidence>
<gene>
    <name evidence="2" type="ORF">BSAL_50895</name>
</gene>
<evidence type="ECO:0000313" key="3">
    <source>
        <dbReference type="Proteomes" id="UP000051952"/>
    </source>
</evidence>
<keyword evidence="3" id="KW-1185">Reference proteome</keyword>
<feature type="compositionally biased region" description="Acidic residues" evidence="1">
    <location>
        <begin position="2181"/>
        <end position="2192"/>
    </location>
</feature>
<sequence>MAEWIDRELFEEATPITEQREYCVASGASRKIVLSNLAYLNFMFNFYSNSPGYDGPMGMPTDVFLGVKMTVLWFASMSVSTANICELFNVQQGAPVGDRFFRFLTSVHHSSSHSLSVMPPLVIDVCIQRDMTPTRQTMQQLYSEGGRSRAYEMFVAPLPPTENEKWAHMTKTGELTNTTEQQADFEEHVKDFANISAKRFAACCDCTTELHLAFTYANAVLHPCVALHHLARPDLALLFCQVIALASCTTPFHRGLIALTTLSQRMFDLLEVVGGEGRTIPNSVKKSILYFLRERQPHTTLVQGWPIDGGEAPQGGPSSAEELSTVITPLITDLTVLSANLGRLSSRATRSAEDLGEVCAPEVVQQVSVFSRPPTTTLDLDSLVGSGSAAFDDGNDDSVVAHLNTEFAQKQISGRSINVSLILRLQWESASFYLTLYVTPGGVCYMVEREGNLEMSSDVRNCRVVNVFKSHGDAWNYCKARYGPVSLAGEGFFLYRSKANSGGWRFFLGNSVELRPTLSSPLPGDSPSEPRFYVWHIAAYHSVLCLRLDSALKEMLHIICKHVFLTAFAQDEETQSLTDDERMTRVLTSLVCSRGDQFDKARSVALPLLAYCRLLLLAANAMRRSGHNDTNRHSSTQQWSFSLVEFQAQFKTALAPQRVGTVYDAEIDALSLINGLTVIYPPKTFFPEGSEKADTSEKADPAFCFPRDVQSMALNKELEGHIDILPTLKKPDSKEILFSALSDPVLRTGILDCVRRLSSSTDIKFVQAVLSENRHSSERLHHFELAFCPLPVSHVWNMLGNWIKYSVNGIAELEAKRRSTMNSSTAPQRETSIANAIHETHMNELRKSRQSFFGEAQKIRNYLRDPPVGEGVGRRLSNEVEHCWTHASTHQIPSFSNTDESATLAERPSPHIIWRDYEPDGFSVDRGEHVAFILDTLFCYRNPHDEGTPPLLVTGAMRFTSFESEELFFEVTQEKVESAQADDVTFLAHIPTIAEQQRLTIRRDAACVRLQRSDGLMLSCTRRFGCDGGNDSHAWEFCKPSKNSDEQFFTLSMVSAPKSAAVRKAASRLEDQFRAQMFRWVVTIIGSPMSVQWKLFFVHHMHVHSRKQAPTNASSLIAYCIANLCPAQRLRDQLLGALNFSPTRFCRRRDRHFGVVVTSHIPDLQSSEWSQLDKVGPITLSAAPEAEQYRELTKKFSFATTHVIVVGMSTVKDQLLKWCCELTKRYPWRFILFVQCDIRSNAPENRDRIVDLSETIFDKPDICRVSFDPMVREKYISRQQESSTIHSIVSNRVRDWPIKLLQFLKRPKTPIRQSQISEATHQARRQPQQRVVLIVSPPGGGKSMELRNLEFDLSTNNNEGSTFRIINFDCSGDALVHRALWTLLNDAVAGIELGGDSVVLVVDEYHMLSRAKKIEFIRWAESRIGDIKIVLLANRDDPDDEALDERLNNVSGQSTISIIQRARISICKMVEALSTVRMTAPASIHRAVTFLCATRLLISDDAISLRMTPDFNAAPYASESGRPPTPLEASVRAKLHAENYVFVSMMMRRFDTIYDGLPSAAARSDVVRAFNIMFSSRGSLQHQKSNDPISVLVFTAMLPTLLLWGESSKSVANISPVDSDDHSTHDDNDCEALPTFVEFVGSTSAYNVHPAVRFGSWVHYILTELNHHRALTMPESSSTAVGTATNHALQLHVPSINDLIKLMATLETLDHPAFFPLIFKTIDAPADLNFCDTVIQTHPNSFESLYDAVVRHEAVDWNAIRIQWVHEPLTVDELLKLANPSVIAPETVLRQLAANTLFGLLHREQGRAHGQLHSSANATSARTISDQPQTDWSGSAAALRNLVLTYYPKDLIAREGDTRASPYFWSVWQATVLLPLDEALWIECVTKYIPFDDTASDHPSAFAGTGTRGRFVMWASAYGQSSGVFDDADVRTTVCIRILAQLAKGYLTEEQWAHFARENFVAPALCLRTSSGSEVLDIDFAFKIATAPLPPHPLWSHDMTLLARLRNRDTLLSGNESAKLFVSMGSSISPTTPPRVIGAMLQSSPSGMLPVALQNALLSAPIEVTDNDLCSEVTDDVIYRNVAEGLSKRKMQTNGRRTNEANDEIHLTGSRVQSILQAFIVNVAVSPAVEREESEGAFHTPRTNLTPIEANNEVEGEEEKEEEQEVEEEREEGGEAQQDNVDAEENEEGNIV</sequence>
<dbReference type="EMBL" id="CYKH01000053">
    <property type="protein sequence ID" value="CUI11143.1"/>
    <property type="molecule type" value="Genomic_DNA"/>
</dbReference>
<organism evidence="2 3">
    <name type="scientific">Bodo saltans</name>
    <name type="common">Flagellated protozoan</name>
    <dbReference type="NCBI Taxonomy" id="75058"/>
    <lineage>
        <taxon>Eukaryota</taxon>
        <taxon>Discoba</taxon>
        <taxon>Euglenozoa</taxon>
        <taxon>Kinetoplastea</taxon>
        <taxon>Metakinetoplastina</taxon>
        <taxon>Eubodonida</taxon>
        <taxon>Bodonidae</taxon>
        <taxon>Bodo</taxon>
    </lineage>
</organism>
<dbReference type="SUPFAM" id="SSF52540">
    <property type="entry name" value="P-loop containing nucleoside triphosphate hydrolases"/>
    <property type="match status" value="1"/>
</dbReference>
<feature type="region of interest" description="Disordered" evidence="1">
    <location>
        <begin position="2131"/>
        <end position="2192"/>
    </location>
</feature>
<reference evidence="3" key="1">
    <citation type="submission" date="2015-09" db="EMBL/GenBank/DDBJ databases">
        <authorList>
            <consortium name="Pathogen Informatics"/>
        </authorList>
    </citation>
    <scope>NUCLEOTIDE SEQUENCE [LARGE SCALE GENOMIC DNA]</scope>
    <source>
        <strain evidence="3">Lake Konstanz</strain>
    </source>
</reference>
<dbReference type="VEuPathDB" id="TriTrypDB:BSAL_50895"/>
<feature type="compositionally biased region" description="Acidic residues" evidence="1">
    <location>
        <begin position="2152"/>
        <end position="2174"/>
    </location>
</feature>
<evidence type="ECO:0000313" key="2">
    <source>
        <dbReference type="EMBL" id="CUI11143.1"/>
    </source>
</evidence>
<proteinExistence type="predicted"/>